<reference evidence="6 7" key="1">
    <citation type="submission" date="2021-02" db="EMBL/GenBank/DDBJ databases">
        <title>Streptomyces spirodelae sp. nov., isolated from duckweed.</title>
        <authorList>
            <person name="Saimee Y."/>
            <person name="Duangmal K."/>
        </authorList>
    </citation>
    <scope>NUCLEOTIDE SEQUENCE [LARGE SCALE GENOMIC DNA]</scope>
    <source>
        <strain evidence="6 7">DSM 42105</strain>
    </source>
</reference>
<dbReference type="Pfam" id="PF01494">
    <property type="entry name" value="FAD_binding_3"/>
    <property type="match status" value="1"/>
</dbReference>
<dbReference type="RefSeq" id="WP_209214433.1">
    <property type="nucleotide sequence ID" value="NZ_JAFFZM010000031.1"/>
</dbReference>
<dbReference type="Proteomes" id="UP000721954">
    <property type="component" value="Unassembled WGS sequence"/>
</dbReference>
<evidence type="ECO:0000256" key="3">
    <source>
        <dbReference type="ARBA" id="ARBA00022827"/>
    </source>
</evidence>
<dbReference type="PANTHER" id="PTHR43004">
    <property type="entry name" value="TRK SYSTEM POTASSIUM UPTAKE PROTEIN"/>
    <property type="match status" value="1"/>
</dbReference>
<dbReference type="InterPro" id="IPR036188">
    <property type="entry name" value="FAD/NAD-bd_sf"/>
</dbReference>
<dbReference type="GeneID" id="96263320"/>
<keyword evidence="2" id="KW-0285">Flavoprotein</keyword>
<dbReference type="Gene3D" id="3.50.50.60">
    <property type="entry name" value="FAD/NAD(P)-binding domain"/>
    <property type="match status" value="1"/>
</dbReference>
<dbReference type="PANTHER" id="PTHR43004:SF19">
    <property type="entry name" value="BINDING MONOOXYGENASE, PUTATIVE (JCVI)-RELATED"/>
    <property type="match status" value="1"/>
</dbReference>
<keyword evidence="3" id="KW-0274">FAD</keyword>
<evidence type="ECO:0000259" key="5">
    <source>
        <dbReference type="Pfam" id="PF01494"/>
    </source>
</evidence>
<dbReference type="NCBIfam" id="NF004832">
    <property type="entry name" value="PRK06184.1"/>
    <property type="match status" value="1"/>
</dbReference>
<sequence length="491" mass="51871">MTSLNAVKGTAEAPNTEVLVVGAGPTGLTLACDLRRRGIDVRVVERADRLAPGSRGKGIQPRTMEVLDDLGLAPAVRAAGGPYPRMLVRRPGRPVAEHDMVERAEPRAGSPYAEVWMLPQWRTQELLYARLRELGGEVAFGTAVTELAQDATAVTARLSTGGTVRAAYAVACDGGRSTVRAALGIGMTGTTVDPEPSVVADVRLSGLDRGHWHVWQDDTRGALALCPMAGTDTFQLFARHAALEEGSPPEEILRRLLATRTDLSPDQLKEVAHASQFRVNAALAERFRAGRVLLAGDAAHIHSPAGGQGLNTSVQDAYNLGWKLGLVLRGQAAEALLDTYEEERAPLAAQVLGLSTRLHGRAARRGRETQQLDLAYPDSSLSRHPAAPHPSPLSPGDRAPDAPLTAPGDSAPGGARRVFDLLRGPHFTLLAVGDAAPPVGLPAYLRTHAVAATAPYAPDGLYLVRPDGYLALITEDPGEVTAYVTGLASAT</sequence>
<dbReference type="GO" id="GO:0004497">
    <property type="term" value="F:monooxygenase activity"/>
    <property type="evidence" value="ECO:0007669"/>
    <property type="project" value="UniProtKB-KW"/>
</dbReference>
<proteinExistence type="predicted"/>
<evidence type="ECO:0000256" key="2">
    <source>
        <dbReference type="ARBA" id="ARBA00022630"/>
    </source>
</evidence>
<dbReference type="PRINTS" id="PR00420">
    <property type="entry name" value="RNGMNOXGNASE"/>
</dbReference>
<evidence type="ECO:0000256" key="1">
    <source>
        <dbReference type="ARBA" id="ARBA00001974"/>
    </source>
</evidence>
<evidence type="ECO:0000313" key="6">
    <source>
        <dbReference type="EMBL" id="MBO8202944.1"/>
    </source>
</evidence>
<organism evidence="6 7">
    <name type="scientific">Streptomyces smyrnaeus</name>
    <dbReference type="NCBI Taxonomy" id="1387713"/>
    <lineage>
        <taxon>Bacteria</taxon>
        <taxon>Bacillati</taxon>
        <taxon>Actinomycetota</taxon>
        <taxon>Actinomycetes</taxon>
        <taxon>Kitasatosporales</taxon>
        <taxon>Streptomycetaceae</taxon>
        <taxon>Streptomyces</taxon>
    </lineage>
</organism>
<name>A0ABS3Y5T5_9ACTN</name>
<protein>
    <submittedName>
        <fullName evidence="6">FAD-dependent monooxygenase</fullName>
    </submittedName>
</protein>
<keyword evidence="7" id="KW-1185">Reference proteome</keyword>
<accession>A0ABS3Y5T5</accession>
<comment type="cofactor">
    <cofactor evidence="1">
        <name>FAD</name>
        <dbReference type="ChEBI" id="CHEBI:57692"/>
    </cofactor>
</comment>
<dbReference type="EMBL" id="JAFFZM010000031">
    <property type="protein sequence ID" value="MBO8202944.1"/>
    <property type="molecule type" value="Genomic_DNA"/>
</dbReference>
<keyword evidence="6" id="KW-0503">Monooxygenase</keyword>
<dbReference type="InterPro" id="IPR002938">
    <property type="entry name" value="FAD-bd"/>
</dbReference>
<dbReference type="InterPro" id="IPR050641">
    <property type="entry name" value="RIFMO-like"/>
</dbReference>
<feature type="domain" description="FAD-binding" evidence="5">
    <location>
        <begin position="16"/>
        <end position="352"/>
    </location>
</feature>
<dbReference type="Pfam" id="PF21274">
    <property type="entry name" value="Rng_hyd_C"/>
    <property type="match status" value="1"/>
</dbReference>
<feature type="region of interest" description="Disordered" evidence="4">
    <location>
        <begin position="378"/>
        <end position="411"/>
    </location>
</feature>
<evidence type="ECO:0000256" key="4">
    <source>
        <dbReference type="SAM" id="MobiDB-lite"/>
    </source>
</evidence>
<comment type="caution">
    <text evidence="6">The sequence shown here is derived from an EMBL/GenBank/DDBJ whole genome shotgun (WGS) entry which is preliminary data.</text>
</comment>
<dbReference type="Gene3D" id="3.40.30.120">
    <property type="match status" value="1"/>
</dbReference>
<dbReference type="SUPFAM" id="SSF51905">
    <property type="entry name" value="FAD/NAD(P)-binding domain"/>
    <property type="match status" value="1"/>
</dbReference>
<gene>
    <name evidence="6" type="ORF">JW613_32405</name>
</gene>
<keyword evidence="6" id="KW-0560">Oxidoreductase</keyword>
<dbReference type="Gene3D" id="3.30.70.2450">
    <property type="match status" value="1"/>
</dbReference>
<evidence type="ECO:0000313" key="7">
    <source>
        <dbReference type="Proteomes" id="UP000721954"/>
    </source>
</evidence>